<reference evidence="3 4" key="1">
    <citation type="journal article" date="2023" name="IMA Fungus">
        <title>Comparative genomic study of the Penicillium genus elucidates a diverse pangenome and 15 lateral gene transfer events.</title>
        <authorList>
            <person name="Petersen C."/>
            <person name="Sorensen T."/>
            <person name="Nielsen M.R."/>
            <person name="Sondergaard T.E."/>
            <person name="Sorensen J.L."/>
            <person name="Fitzpatrick D.A."/>
            <person name="Frisvad J.C."/>
            <person name="Nielsen K.L."/>
        </authorList>
    </citation>
    <scope>NUCLEOTIDE SEQUENCE [LARGE SCALE GENOMIC DNA]</scope>
    <source>
        <strain evidence="3 4">IBT 29057</strain>
    </source>
</reference>
<proteinExistence type="inferred from homology"/>
<dbReference type="InterPro" id="IPR036249">
    <property type="entry name" value="Thioredoxin-like_sf"/>
</dbReference>
<dbReference type="PROSITE" id="PS50404">
    <property type="entry name" value="GST_NTER"/>
    <property type="match status" value="1"/>
</dbReference>
<dbReference type="InterPro" id="IPR004045">
    <property type="entry name" value="Glutathione_S-Trfase_N"/>
</dbReference>
<dbReference type="SUPFAM" id="SSF52833">
    <property type="entry name" value="Thioredoxin-like"/>
    <property type="match status" value="1"/>
</dbReference>
<dbReference type="Gene3D" id="1.20.1050.130">
    <property type="match status" value="1"/>
</dbReference>
<dbReference type="PANTHER" id="PTHR44051">
    <property type="entry name" value="GLUTATHIONE S-TRANSFERASE-RELATED"/>
    <property type="match status" value="1"/>
</dbReference>
<dbReference type="InterPro" id="IPR036282">
    <property type="entry name" value="Glutathione-S-Trfase_C_sf"/>
</dbReference>
<organism evidence="3 4">
    <name type="scientific">Penicillium hetheringtonii</name>
    <dbReference type="NCBI Taxonomy" id="911720"/>
    <lineage>
        <taxon>Eukaryota</taxon>
        <taxon>Fungi</taxon>
        <taxon>Dikarya</taxon>
        <taxon>Ascomycota</taxon>
        <taxon>Pezizomycotina</taxon>
        <taxon>Eurotiomycetes</taxon>
        <taxon>Eurotiomycetidae</taxon>
        <taxon>Eurotiales</taxon>
        <taxon>Aspergillaceae</taxon>
        <taxon>Penicillium</taxon>
    </lineage>
</organism>
<dbReference type="SUPFAM" id="SSF47616">
    <property type="entry name" value="GST C-terminal domain-like"/>
    <property type="match status" value="1"/>
</dbReference>
<comment type="similarity">
    <text evidence="1">Belongs to the GST superfamily.</text>
</comment>
<dbReference type="EMBL" id="JAQJAC010000001">
    <property type="protein sequence ID" value="KAJ5599881.1"/>
    <property type="molecule type" value="Genomic_DNA"/>
</dbReference>
<dbReference type="Pfam" id="PF02798">
    <property type="entry name" value="GST_N"/>
    <property type="match status" value="1"/>
</dbReference>
<accession>A0AAD6H281</accession>
<comment type="caution">
    <text evidence="3">The sequence shown here is derived from an EMBL/GenBank/DDBJ whole genome shotgun (WGS) entry which is preliminary data.</text>
</comment>
<dbReference type="Proteomes" id="UP001216150">
    <property type="component" value="Unassembled WGS sequence"/>
</dbReference>
<dbReference type="AlphaFoldDB" id="A0AAD6H281"/>
<feature type="domain" description="GST N-terminal" evidence="2">
    <location>
        <begin position="6"/>
        <end position="103"/>
    </location>
</feature>
<keyword evidence="4" id="KW-1185">Reference proteome</keyword>
<evidence type="ECO:0000259" key="2">
    <source>
        <dbReference type="PROSITE" id="PS50404"/>
    </source>
</evidence>
<sequence length="178" mass="19924">MEAHIKPLLLHAHATGPNPIKIAIALEALHIPFNVKFWDFSDDPNTGVKGSSFLSINENGRVPALEDPNTGVVSLGIRSIHYHSQKNDDALQRYVAQTYRCYDVLEGQLKKSGGSSILPSRVTAVDYHFEPWVRQHGFAGLSLENYPLITKWLGLMGCREEVREAYWFEAPDPAAGYF</sequence>
<protein>
    <recommendedName>
        <fullName evidence="2">GST N-terminal domain-containing protein</fullName>
    </recommendedName>
</protein>
<evidence type="ECO:0000256" key="1">
    <source>
        <dbReference type="ARBA" id="ARBA00007409"/>
    </source>
</evidence>
<name>A0AAD6H281_9EURO</name>
<dbReference type="Gene3D" id="1.20.1050.10">
    <property type="match status" value="1"/>
</dbReference>
<dbReference type="PANTHER" id="PTHR44051:SF14">
    <property type="entry name" value="GLUTATHIONE S-TRANSFERASE II"/>
    <property type="match status" value="1"/>
</dbReference>
<gene>
    <name evidence="3" type="ORF">N7450_000948</name>
</gene>
<evidence type="ECO:0000313" key="3">
    <source>
        <dbReference type="EMBL" id="KAJ5599881.1"/>
    </source>
</evidence>
<evidence type="ECO:0000313" key="4">
    <source>
        <dbReference type="Proteomes" id="UP001216150"/>
    </source>
</evidence>